<reference evidence="3 5" key="1">
    <citation type="submission" date="2017-11" db="EMBL/GenBank/DDBJ databases">
        <title>The genome of Rhizophagus clarus HR1 reveals common genetic basis of auxotrophy among arbuscular mycorrhizal fungi.</title>
        <authorList>
            <person name="Kobayashi Y."/>
        </authorList>
    </citation>
    <scope>NUCLEOTIDE SEQUENCE [LARGE SCALE GENOMIC DNA]</scope>
    <source>
        <strain evidence="3 5">HR1</strain>
    </source>
</reference>
<evidence type="ECO:0000313" key="4">
    <source>
        <dbReference type="EMBL" id="GES79094.1"/>
    </source>
</evidence>
<keyword evidence="2" id="KW-0732">Signal</keyword>
<sequence length="468" mass="53112">MEITRRVFILFLLFVVVIASTSHQHVPNDPTTWTPNELREWLAEHRITYKGIPDKQELVNLVKHNWQDIKGRANSTSEAVESFVSRYVNMVKDAYYNTEEQEKYDELVQEVADQIESIRQATGLTEEQTQSTISEVIKRLKGTKAESSKALINALNDIQKSYTTAQAKRDVIIQKTVNRVQDDIKKAGEISQDTLNWFKDEINNMSEAGAFAKARTETQISLILQGIQETLTNRKVYTTEQINATYEKLSSITIKGTLERLRNQLYIVNNKIQNSVDAIGQKLTDGKDLTVEQLNQIRSSINQYFTAVKDYYSTATGKVKQTVFDTKKAQEERINNIIEAVRSSISDARKKSDQKVSNLIQSIEDSVLSTQQLTAEQTKILSETIQDKLGDTKDARDLSEEKVESFVDALRTRMAAIRDYAADTYDSATQKVEEGYNVAYNKVSSGAESVGESFEKVKEQLTPKKEEL</sequence>
<accession>A0A2Z6RF34</accession>
<evidence type="ECO:0000256" key="2">
    <source>
        <dbReference type="SAM" id="SignalP"/>
    </source>
</evidence>
<gene>
    <name evidence="4" type="ORF">RCL2_000640600</name>
    <name evidence="3" type="ORF">RclHR1_03580019</name>
</gene>
<name>A0A2Z6RF34_9GLOM</name>
<dbReference type="Proteomes" id="UP000247702">
    <property type="component" value="Unassembled WGS sequence"/>
</dbReference>
<protein>
    <submittedName>
        <fullName evidence="3">Uncharacterized protein</fullName>
    </submittedName>
</protein>
<dbReference type="OrthoDB" id="2527403at2759"/>
<feature type="compositionally biased region" description="Basic and acidic residues" evidence="1">
    <location>
        <begin position="453"/>
        <end position="468"/>
    </location>
</feature>
<evidence type="ECO:0000256" key="1">
    <source>
        <dbReference type="SAM" id="MobiDB-lite"/>
    </source>
</evidence>
<dbReference type="STRING" id="94130.A0A2Z6RF34"/>
<dbReference type="EMBL" id="BEXD01002868">
    <property type="protein sequence ID" value="GBB99612.1"/>
    <property type="molecule type" value="Genomic_DNA"/>
</dbReference>
<dbReference type="EMBL" id="BLAL01000043">
    <property type="protein sequence ID" value="GES79094.1"/>
    <property type="molecule type" value="Genomic_DNA"/>
</dbReference>
<organism evidence="3 5">
    <name type="scientific">Rhizophagus clarus</name>
    <dbReference type="NCBI Taxonomy" id="94130"/>
    <lineage>
        <taxon>Eukaryota</taxon>
        <taxon>Fungi</taxon>
        <taxon>Fungi incertae sedis</taxon>
        <taxon>Mucoromycota</taxon>
        <taxon>Glomeromycotina</taxon>
        <taxon>Glomeromycetes</taxon>
        <taxon>Glomerales</taxon>
        <taxon>Glomeraceae</taxon>
        <taxon>Rhizophagus</taxon>
    </lineage>
</organism>
<dbReference type="Proteomes" id="UP000615446">
    <property type="component" value="Unassembled WGS sequence"/>
</dbReference>
<comment type="caution">
    <text evidence="3">The sequence shown here is derived from an EMBL/GenBank/DDBJ whole genome shotgun (WGS) entry which is preliminary data.</text>
</comment>
<feature type="signal peptide" evidence="2">
    <location>
        <begin position="1"/>
        <end position="19"/>
    </location>
</feature>
<feature type="chain" id="PRO_5036060135" evidence="2">
    <location>
        <begin position="20"/>
        <end position="468"/>
    </location>
</feature>
<proteinExistence type="predicted"/>
<reference evidence="4" key="2">
    <citation type="submission" date="2019-10" db="EMBL/GenBank/DDBJ databases">
        <title>Conservation and host-specific expression of non-tandemly repeated heterogenous ribosome RNA gene in arbuscular mycorrhizal fungi.</title>
        <authorList>
            <person name="Maeda T."/>
            <person name="Kobayashi Y."/>
            <person name="Nakagawa T."/>
            <person name="Ezawa T."/>
            <person name="Yamaguchi K."/>
            <person name="Bino T."/>
            <person name="Nishimoto Y."/>
            <person name="Shigenobu S."/>
            <person name="Kawaguchi M."/>
        </authorList>
    </citation>
    <scope>NUCLEOTIDE SEQUENCE</scope>
    <source>
        <strain evidence="4">HR1</strain>
    </source>
</reference>
<dbReference type="SUPFAM" id="SSF58113">
    <property type="entry name" value="Apolipoprotein A-I"/>
    <property type="match status" value="1"/>
</dbReference>
<evidence type="ECO:0000313" key="5">
    <source>
        <dbReference type="Proteomes" id="UP000247702"/>
    </source>
</evidence>
<feature type="region of interest" description="Disordered" evidence="1">
    <location>
        <begin position="446"/>
        <end position="468"/>
    </location>
</feature>
<keyword evidence="5" id="KW-1185">Reference proteome</keyword>
<dbReference type="AlphaFoldDB" id="A0A2Z6RF34"/>
<evidence type="ECO:0000313" key="3">
    <source>
        <dbReference type="EMBL" id="GBB99612.1"/>
    </source>
</evidence>